<dbReference type="SUPFAM" id="SSF53756">
    <property type="entry name" value="UDP-Glycosyltransferase/glycogen phosphorylase"/>
    <property type="match status" value="1"/>
</dbReference>
<organism evidence="2 3">
    <name type="scientific">Paracoccus benzoatiresistens</name>
    <dbReference type="NCBI Taxonomy" id="2997341"/>
    <lineage>
        <taxon>Bacteria</taxon>
        <taxon>Pseudomonadati</taxon>
        <taxon>Pseudomonadota</taxon>
        <taxon>Alphaproteobacteria</taxon>
        <taxon>Rhodobacterales</taxon>
        <taxon>Paracoccaceae</taxon>
        <taxon>Paracoccus</taxon>
    </lineage>
</organism>
<evidence type="ECO:0000259" key="1">
    <source>
        <dbReference type="Pfam" id="PF00534"/>
    </source>
</evidence>
<evidence type="ECO:0000313" key="2">
    <source>
        <dbReference type="EMBL" id="MCZ0961440.1"/>
    </source>
</evidence>
<sequence>MARFLFYIPGTAVPCGGVSVILDWVRLLRQNGFEADAICETPGFDYKFGRQATPVLYSAEVARLLRSQEPLWRRIRLPDFSAPKSETLKLRDDDIIVVPEYSASWLPSAFPRHRMVLLVQAFVWLKEAEKRAEWDPARFCGAVAISEICLGFSRLIDLSPLYKVPLAIDTALFSPGRKENMIAYMPRRRADEVDLLVRSLKDRGQVSDYQFQPIDGLPLSEVASLLGRARIFLSFSEGEGFGLPPAEAMASGCIVIGYTGGGGDEFFDPGWSFPVPDGNLPRYLQKVEDVVAEYRRDPRRLEAMAHLASSGIAARYGAEVQEKELVKVFGELAGSCARAPVC</sequence>
<proteinExistence type="predicted"/>
<accession>A0ABT4J2V4</accession>
<protein>
    <submittedName>
        <fullName evidence="2">Glycosyltransferase family 4 protein</fullName>
    </submittedName>
</protein>
<comment type="caution">
    <text evidence="2">The sequence shown here is derived from an EMBL/GenBank/DDBJ whole genome shotgun (WGS) entry which is preliminary data.</text>
</comment>
<feature type="domain" description="Glycosyl transferase family 1" evidence="1">
    <location>
        <begin position="218"/>
        <end position="270"/>
    </location>
</feature>
<keyword evidence="3" id="KW-1185">Reference proteome</keyword>
<dbReference type="RefSeq" id="WP_268941438.1">
    <property type="nucleotide sequence ID" value="NZ_JAPTYD010000007.1"/>
</dbReference>
<dbReference type="InterPro" id="IPR001296">
    <property type="entry name" value="Glyco_trans_1"/>
</dbReference>
<evidence type="ECO:0000313" key="3">
    <source>
        <dbReference type="Proteomes" id="UP001149822"/>
    </source>
</evidence>
<name>A0ABT4J2V4_9RHOB</name>
<reference evidence="2" key="1">
    <citation type="submission" date="2022-12" db="EMBL/GenBank/DDBJ databases">
        <title>Paracoccus sp. EF6 isolated from a lake water.</title>
        <authorList>
            <person name="Liu H."/>
        </authorList>
    </citation>
    <scope>NUCLEOTIDE SEQUENCE</scope>
    <source>
        <strain evidence="2">EF6</strain>
    </source>
</reference>
<dbReference type="Proteomes" id="UP001149822">
    <property type="component" value="Unassembled WGS sequence"/>
</dbReference>
<dbReference type="Pfam" id="PF00534">
    <property type="entry name" value="Glycos_transf_1"/>
    <property type="match status" value="1"/>
</dbReference>
<dbReference type="Gene3D" id="3.40.50.2000">
    <property type="entry name" value="Glycogen Phosphorylase B"/>
    <property type="match status" value="1"/>
</dbReference>
<dbReference type="EMBL" id="JAPTYD010000007">
    <property type="protein sequence ID" value="MCZ0961440.1"/>
    <property type="molecule type" value="Genomic_DNA"/>
</dbReference>
<gene>
    <name evidence="2" type="ORF">OU682_07390</name>
</gene>
<dbReference type="CDD" id="cd03801">
    <property type="entry name" value="GT4_PimA-like"/>
    <property type="match status" value="1"/>
</dbReference>